<sequence>MADLVVLDCKGGCQLSRNDKLIDELDRKFANYHNYNREIAIRKLELAEREIDENVGGGKSNIVGNPVESKVIKEQSDPYILNRRLWKRAVEDTLEEQNSEVSKLIQLKYFGEDSWMDWRSFGVKHHYSTRTIYRIRQRVLLEFGRKIGEYR</sequence>
<dbReference type="OrthoDB" id="2156872at2"/>
<comment type="caution">
    <text evidence="1">The sequence shown here is derived from an EMBL/GenBank/DDBJ whole genome shotgun (WGS) entry which is preliminary data.</text>
</comment>
<name>A0A430AK29_9ENTE</name>
<accession>A0A430AK29</accession>
<dbReference type="AlphaFoldDB" id="A0A430AK29"/>
<keyword evidence="2" id="KW-1185">Reference proteome</keyword>
<proteinExistence type="predicted"/>
<protein>
    <recommendedName>
        <fullName evidence="3">Transcriptional regulator</fullName>
    </recommendedName>
</protein>
<dbReference type="NCBIfam" id="TIGR01636">
    <property type="entry name" value="phage_rinA"/>
    <property type="match status" value="1"/>
</dbReference>
<dbReference type="EMBL" id="NGJZ01000001">
    <property type="protein sequence ID" value="RSU08445.1"/>
    <property type="molecule type" value="Genomic_DNA"/>
</dbReference>
<dbReference type="InterPro" id="IPR006523">
    <property type="entry name" value="RinA"/>
</dbReference>
<organism evidence="1 2">
    <name type="scientific">Vagococcus entomophilus</name>
    <dbReference type="NCBI Taxonomy" id="1160095"/>
    <lineage>
        <taxon>Bacteria</taxon>
        <taxon>Bacillati</taxon>
        <taxon>Bacillota</taxon>
        <taxon>Bacilli</taxon>
        <taxon>Lactobacillales</taxon>
        <taxon>Enterococcaceae</taxon>
        <taxon>Vagococcus</taxon>
    </lineage>
</organism>
<reference evidence="1 2" key="1">
    <citation type="submission" date="2017-05" db="EMBL/GenBank/DDBJ databases">
        <title>Vagococcus spp. assemblies.</title>
        <authorList>
            <person name="Gulvik C.A."/>
        </authorList>
    </citation>
    <scope>NUCLEOTIDE SEQUENCE [LARGE SCALE GENOMIC DNA]</scope>
    <source>
        <strain evidence="1 2">DSM 24756</strain>
    </source>
</reference>
<evidence type="ECO:0008006" key="3">
    <source>
        <dbReference type="Google" id="ProtNLM"/>
    </source>
</evidence>
<dbReference type="Proteomes" id="UP000288669">
    <property type="component" value="Unassembled WGS sequence"/>
</dbReference>
<gene>
    <name evidence="1" type="ORF">CBF30_04185</name>
</gene>
<evidence type="ECO:0000313" key="1">
    <source>
        <dbReference type="EMBL" id="RSU08445.1"/>
    </source>
</evidence>
<evidence type="ECO:0000313" key="2">
    <source>
        <dbReference type="Proteomes" id="UP000288669"/>
    </source>
</evidence>